<proteinExistence type="predicted"/>
<feature type="chain" id="PRO_5020684484" evidence="1">
    <location>
        <begin position="20"/>
        <end position="121"/>
    </location>
</feature>
<sequence>MRKKAFFLSNLFCVLLVNCAVLDPIGFTYDRVKGDVASNEIQNAAITTDLVNSAILSGKATVSILSVIAGDVAGIDPTKYYKKSVVDQCVSDIKGFKGYLIGSTLTIVTSCQKIEADGLIY</sequence>
<feature type="signal peptide" evidence="1">
    <location>
        <begin position="1"/>
        <end position="19"/>
    </location>
</feature>
<protein>
    <submittedName>
        <fullName evidence="2">TIGR04452 family lipoprotein</fullName>
    </submittedName>
</protein>
<comment type="caution">
    <text evidence="2">The sequence shown here is derived from an EMBL/GenBank/DDBJ whole genome shotgun (WGS) entry which is preliminary data.</text>
</comment>
<dbReference type="EMBL" id="RQEV01000008">
    <property type="protein sequence ID" value="TGK19427.1"/>
    <property type="molecule type" value="Genomic_DNA"/>
</dbReference>
<keyword evidence="3" id="KW-1185">Reference proteome</keyword>
<dbReference type="Proteomes" id="UP000297855">
    <property type="component" value="Unassembled WGS sequence"/>
</dbReference>
<accession>A0A4R9GS25</accession>
<reference evidence="2" key="1">
    <citation type="journal article" date="2019" name="PLoS Negl. Trop. Dis.">
        <title>Revisiting the worldwide diversity of Leptospira species in the environment.</title>
        <authorList>
            <person name="Vincent A.T."/>
            <person name="Schiettekatte O."/>
            <person name="Bourhy P."/>
            <person name="Veyrier F.J."/>
            <person name="Picardeau M."/>
        </authorList>
    </citation>
    <scope>NUCLEOTIDE SEQUENCE [LARGE SCALE GENOMIC DNA]</scope>
    <source>
        <strain evidence="2">SCS5</strain>
    </source>
</reference>
<name>A0A4R9GS25_9LEPT</name>
<keyword evidence="1" id="KW-0732">Signal</keyword>
<evidence type="ECO:0000313" key="3">
    <source>
        <dbReference type="Proteomes" id="UP000297855"/>
    </source>
</evidence>
<organism evidence="2 3">
    <name type="scientific">Leptospira fluminis</name>
    <dbReference type="NCBI Taxonomy" id="2484979"/>
    <lineage>
        <taxon>Bacteria</taxon>
        <taxon>Pseudomonadati</taxon>
        <taxon>Spirochaetota</taxon>
        <taxon>Spirochaetia</taxon>
        <taxon>Leptospirales</taxon>
        <taxon>Leptospiraceae</taxon>
        <taxon>Leptospira</taxon>
    </lineage>
</organism>
<evidence type="ECO:0000313" key="2">
    <source>
        <dbReference type="EMBL" id="TGK19427.1"/>
    </source>
</evidence>
<evidence type="ECO:0000256" key="1">
    <source>
        <dbReference type="SAM" id="SignalP"/>
    </source>
</evidence>
<gene>
    <name evidence="2" type="ORF">EHO61_06975</name>
</gene>
<keyword evidence="2" id="KW-0449">Lipoprotein</keyword>
<dbReference type="AlphaFoldDB" id="A0A4R9GS25"/>
<dbReference type="OrthoDB" id="331195at2"/>
<dbReference type="NCBIfam" id="TIGR04452">
    <property type="entry name" value="Lepto_Lipo_YY_C"/>
    <property type="match status" value="1"/>
</dbReference>
<dbReference type="InterPro" id="IPR031030">
    <property type="entry name" value="Lepto_Lipo_YY_C"/>
</dbReference>